<dbReference type="EMBL" id="CAXAMM010037480">
    <property type="protein sequence ID" value="CAK9077196.1"/>
    <property type="molecule type" value="Genomic_DNA"/>
</dbReference>
<keyword evidence="2" id="KW-1133">Transmembrane helix</keyword>
<evidence type="ECO:0000256" key="1">
    <source>
        <dbReference type="SAM" id="MobiDB-lite"/>
    </source>
</evidence>
<feature type="transmembrane region" description="Helical" evidence="2">
    <location>
        <begin position="141"/>
        <end position="163"/>
    </location>
</feature>
<evidence type="ECO:0000313" key="3">
    <source>
        <dbReference type="EMBL" id="CAK9077196.1"/>
    </source>
</evidence>
<feature type="transmembrane region" description="Helical" evidence="2">
    <location>
        <begin position="90"/>
        <end position="111"/>
    </location>
</feature>
<feature type="transmembrane region" description="Helical" evidence="2">
    <location>
        <begin position="12"/>
        <end position="31"/>
    </location>
</feature>
<protein>
    <submittedName>
        <fullName evidence="3">Uncharacterized protein</fullName>
    </submittedName>
</protein>
<comment type="caution">
    <text evidence="3">The sequence shown here is derived from an EMBL/GenBank/DDBJ whole genome shotgun (WGS) entry which is preliminary data.</text>
</comment>
<accession>A0ABP0PNM5</accession>
<dbReference type="Gene3D" id="2.130.10.10">
    <property type="entry name" value="YVTN repeat-like/Quinoprotein amine dehydrogenase"/>
    <property type="match status" value="1"/>
</dbReference>
<keyword evidence="2" id="KW-0472">Membrane</keyword>
<dbReference type="InterPro" id="IPR015943">
    <property type="entry name" value="WD40/YVTN_repeat-like_dom_sf"/>
</dbReference>
<evidence type="ECO:0000256" key="2">
    <source>
        <dbReference type="SAM" id="Phobius"/>
    </source>
</evidence>
<proteinExistence type="predicted"/>
<reference evidence="3 4" key="1">
    <citation type="submission" date="2024-02" db="EMBL/GenBank/DDBJ databases">
        <authorList>
            <person name="Chen Y."/>
            <person name="Shah S."/>
            <person name="Dougan E. K."/>
            <person name="Thang M."/>
            <person name="Chan C."/>
        </authorList>
    </citation>
    <scope>NUCLEOTIDE SEQUENCE [LARGE SCALE GENOMIC DNA]</scope>
</reference>
<feature type="transmembrane region" description="Helical" evidence="2">
    <location>
        <begin position="61"/>
        <end position="78"/>
    </location>
</feature>
<organism evidence="3 4">
    <name type="scientific">Durusdinium trenchii</name>
    <dbReference type="NCBI Taxonomy" id="1381693"/>
    <lineage>
        <taxon>Eukaryota</taxon>
        <taxon>Sar</taxon>
        <taxon>Alveolata</taxon>
        <taxon>Dinophyceae</taxon>
        <taxon>Suessiales</taxon>
        <taxon>Symbiodiniaceae</taxon>
        <taxon>Durusdinium</taxon>
    </lineage>
</organism>
<keyword evidence="2" id="KW-0812">Transmembrane</keyword>
<dbReference type="InterPro" id="IPR036322">
    <property type="entry name" value="WD40_repeat_dom_sf"/>
</dbReference>
<feature type="transmembrane region" description="Helical" evidence="2">
    <location>
        <begin position="286"/>
        <end position="305"/>
    </location>
</feature>
<name>A0ABP0PNM5_9DINO</name>
<dbReference type="SUPFAM" id="SSF50978">
    <property type="entry name" value="WD40 repeat-like"/>
    <property type="match status" value="1"/>
</dbReference>
<feature type="compositionally biased region" description="Polar residues" evidence="1">
    <location>
        <begin position="220"/>
        <end position="234"/>
    </location>
</feature>
<keyword evidence="4" id="KW-1185">Reference proteome</keyword>
<gene>
    <name evidence="3" type="ORF">SCF082_LOCUS37075</name>
</gene>
<evidence type="ECO:0000313" key="4">
    <source>
        <dbReference type="Proteomes" id="UP001642464"/>
    </source>
</evidence>
<sequence>MGKGFESKATLFVYLWLVIQMLTLVFIGTSWKSSLRFFKECESDAETLCAKTPRTVSFASLWQMVISFVLTVGGVRVLRHHRNLMSLGVFVGISFAMANWMLCMAVDYASLVTEKKDVLERAQEVTAGPIGKLEFKSVVEAAAATAVLLVLTYGMFGSLLLYYRNDFVGGKAAIVDDLDDDDATGCELSPTNRIVSVKSPPAFNTTSPLPSGFESFGFESNGQGASSSDSQTTPRRAASAASANDAEQTLSSARAGGVWSDPGATMLSFNANNHNQHNKELLQDDALLVWSVVVGAVALCVFAIFQLGQFIQPFSDEGEAPFHTKVSPQPRVGPVDKERQAGVFHPVPIIAPVEPPHEPAQATHPLMVVPGSSPLALCEATMVLAVTESKGLRLLSLQQRQEGKLQQDKATWELPSAVSALDFSADGLFVAATTLNGEVHLAKVRWDPANGLCCDPMTSFNTNHRGSTALLELAGSAQRPFCVTGCKSCECDRELKFWNVSGELLVKVPALDGNKKVLDDVLLTGDGRQMVLLSSTSDPSSARTQVTLLRGEFSPATGIPITPCLRSARETACSCTT</sequence>
<feature type="region of interest" description="Disordered" evidence="1">
    <location>
        <begin position="220"/>
        <end position="246"/>
    </location>
</feature>
<dbReference type="Proteomes" id="UP001642464">
    <property type="component" value="Unassembled WGS sequence"/>
</dbReference>